<accession>A0A2D4KT96</accession>
<protein>
    <submittedName>
        <fullName evidence="1">Uncharacterized protein</fullName>
    </submittedName>
</protein>
<sequence length="99" mass="11259">MLGIVSQPLLPISQHLFPEITNEGMISVFGLYYKRQKGSEMSLESCQLNELGTRRGSAAIPYSIPHRCFFTADANVQTVIKWERAEYLMEAVLSSMQFR</sequence>
<organism evidence="1">
    <name type="scientific">Micrurus paraensis</name>
    <dbReference type="NCBI Taxonomy" id="1970185"/>
    <lineage>
        <taxon>Eukaryota</taxon>
        <taxon>Metazoa</taxon>
        <taxon>Chordata</taxon>
        <taxon>Craniata</taxon>
        <taxon>Vertebrata</taxon>
        <taxon>Euteleostomi</taxon>
        <taxon>Lepidosauria</taxon>
        <taxon>Squamata</taxon>
        <taxon>Bifurcata</taxon>
        <taxon>Unidentata</taxon>
        <taxon>Episquamata</taxon>
        <taxon>Toxicofera</taxon>
        <taxon>Serpentes</taxon>
        <taxon>Colubroidea</taxon>
        <taxon>Elapidae</taxon>
        <taxon>Elapinae</taxon>
        <taxon>Micrurus</taxon>
    </lineage>
</organism>
<dbReference type="EMBL" id="IACL01087379">
    <property type="protein sequence ID" value="LAB11902.1"/>
    <property type="molecule type" value="Transcribed_RNA"/>
</dbReference>
<dbReference type="AlphaFoldDB" id="A0A2D4KT96"/>
<reference evidence="1" key="1">
    <citation type="submission" date="2017-07" db="EMBL/GenBank/DDBJ databases">
        <authorList>
            <person name="Mikheyev A."/>
            <person name="Grau M."/>
        </authorList>
    </citation>
    <scope>NUCLEOTIDE SEQUENCE</scope>
    <source>
        <tissue evidence="1">Venom_gland</tissue>
    </source>
</reference>
<reference evidence="1" key="2">
    <citation type="submission" date="2017-11" db="EMBL/GenBank/DDBJ databases">
        <title>Coralsnake Venomics: Analyses of Venom Gland Transcriptomes and Proteomes of Six Brazilian Taxa.</title>
        <authorList>
            <person name="Aird S.D."/>
            <person name="Jorge da Silva N."/>
            <person name="Qiu L."/>
            <person name="Villar-Briones A."/>
            <person name="Aparecida-Saddi V."/>
            <person name="Campos-Telles M.P."/>
            <person name="Grau M."/>
            <person name="Mikheyev A.S."/>
        </authorList>
    </citation>
    <scope>NUCLEOTIDE SEQUENCE</scope>
    <source>
        <tissue evidence="1">Venom_gland</tissue>
    </source>
</reference>
<name>A0A2D4KT96_9SAUR</name>
<proteinExistence type="predicted"/>
<evidence type="ECO:0000313" key="1">
    <source>
        <dbReference type="EMBL" id="LAB11902.1"/>
    </source>
</evidence>